<evidence type="ECO:0000256" key="2">
    <source>
        <dbReference type="ARBA" id="ARBA00023239"/>
    </source>
</evidence>
<dbReference type="Gene3D" id="1.50.10.100">
    <property type="entry name" value="Chondroitin AC/alginate lyase"/>
    <property type="match status" value="1"/>
</dbReference>
<evidence type="ECO:0000259" key="4">
    <source>
        <dbReference type="Pfam" id="PF05426"/>
    </source>
</evidence>
<keyword evidence="1 3" id="KW-0732">Signal</keyword>
<dbReference type="GO" id="GO:0016829">
    <property type="term" value="F:lyase activity"/>
    <property type="evidence" value="ECO:0007669"/>
    <property type="project" value="UniProtKB-KW"/>
</dbReference>
<dbReference type="KEGG" id="tasa:A1Q1_03386"/>
<name>J6F6A8_TRIAS</name>
<reference evidence="5 6" key="1">
    <citation type="journal article" date="2012" name="Eukaryot. Cell">
        <title>Draft genome sequence of CBS 2479, the standard type strain of Trichosporon asahii.</title>
        <authorList>
            <person name="Yang R.Y."/>
            <person name="Li H.T."/>
            <person name="Zhu H."/>
            <person name="Zhou G.P."/>
            <person name="Wang M."/>
            <person name="Wang L."/>
        </authorList>
    </citation>
    <scope>NUCLEOTIDE SEQUENCE [LARGE SCALE GENOMIC DNA]</scope>
    <source>
        <strain evidence="6">ATCC 90039 / CBS 2479 / JCM 2466 / KCTC 7840 / NCYC 2677 / UAMH 7654</strain>
    </source>
</reference>
<evidence type="ECO:0000313" key="5">
    <source>
        <dbReference type="EMBL" id="EJT52584.1"/>
    </source>
</evidence>
<organism evidence="5 6">
    <name type="scientific">Trichosporon asahii var. asahii (strain ATCC 90039 / CBS 2479 / JCM 2466 / KCTC 7840 / NBRC 103889/ NCYC 2677 / UAMH 7654)</name>
    <name type="common">Yeast</name>
    <dbReference type="NCBI Taxonomy" id="1186058"/>
    <lineage>
        <taxon>Eukaryota</taxon>
        <taxon>Fungi</taxon>
        <taxon>Dikarya</taxon>
        <taxon>Basidiomycota</taxon>
        <taxon>Agaricomycotina</taxon>
        <taxon>Tremellomycetes</taxon>
        <taxon>Trichosporonales</taxon>
        <taxon>Trichosporonaceae</taxon>
        <taxon>Trichosporon</taxon>
    </lineage>
</organism>
<dbReference type="RefSeq" id="XP_014183723.1">
    <property type="nucleotide sequence ID" value="XM_014328248.1"/>
</dbReference>
<feature type="signal peptide" evidence="3">
    <location>
        <begin position="1"/>
        <end position="22"/>
    </location>
</feature>
<dbReference type="GeneID" id="25986899"/>
<keyword evidence="2" id="KW-0456">Lyase</keyword>
<dbReference type="HOGENOM" id="CLU_031144_1_0_1"/>
<gene>
    <name evidence="5" type="ORF">A1Q1_03386</name>
</gene>
<accession>J6F6A8</accession>
<dbReference type="AlphaFoldDB" id="J6F6A8"/>
<sequence>MIASSPSFWAAAALSLAPSALALVNYPIEFTEPKNILERTYNNVTIDAQQTIIKWADMLDTRAVTNKDILAPSGDKHDYMSWKPYNWPDCSNVGNTTELTLEQQFKQCNFVNIDGKLNPAARDIHNIEDFDEMANAVFLNSLAWGITRSGVYSQRVRKYIQTWFLNEDTYMNPNLKYAQLQGGPDGQHGTHTGILDLKSMAKIASGIILLRDGQSNEWDQDTDTHFQDWCKNYTQWLTTDQQALDEKASPNNHGTYYYAQLGSLYVIANDKDKAGETADEYFSTIYQGQITQDGDQPLEHDRTRPYHYLTYNLAGAIAVGRIAEYAGKPQWDKKASSGAGIQDACNYVMNFPPKEEAASELWPYVAAVGSIYGDSDNKYSQWLQKSSDGSYFTDASYYWNQPLADGRIRPERDAVTYAVDGGVRTLSVGEQPTAAPVSHGKNAAAKAGVSIGLVGAAFLAALI</sequence>
<evidence type="ECO:0000313" key="6">
    <source>
        <dbReference type="Proteomes" id="UP000002748"/>
    </source>
</evidence>
<evidence type="ECO:0000256" key="3">
    <source>
        <dbReference type="SAM" id="SignalP"/>
    </source>
</evidence>
<dbReference type="Proteomes" id="UP000002748">
    <property type="component" value="Unassembled WGS sequence"/>
</dbReference>
<evidence type="ECO:0000256" key="1">
    <source>
        <dbReference type="ARBA" id="ARBA00022729"/>
    </source>
</evidence>
<dbReference type="SUPFAM" id="SSF48230">
    <property type="entry name" value="Chondroitin AC/alginate lyase"/>
    <property type="match status" value="1"/>
</dbReference>
<dbReference type="OrthoDB" id="63533at2759"/>
<proteinExistence type="predicted"/>
<dbReference type="InterPro" id="IPR008397">
    <property type="entry name" value="Alginate_lyase_dom"/>
</dbReference>
<dbReference type="VEuPathDB" id="FungiDB:A1Q1_03386"/>
<dbReference type="Pfam" id="PF05426">
    <property type="entry name" value="Alginate_lyase"/>
    <property type="match status" value="1"/>
</dbReference>
<dbReference type="GO" id="GO:0042597">
    <property type="term" value="C:periplasmic space"/>
    <property type="evidence" value="ECO:0007669"/>
    <property type="project" value="InterPro"/>
</dbReference>
<dbReference type="EMBL" id="ALBS01000022">
    <property type="protein sequence ID" value="EJT52584.1"/>
    <property type="molecule type" value="Genomic_DNA"/>
</dbReference>
<comment type="caution">
    <text evidence="5">The sequence shown here is derived from an EMBL/GenBank/DDBJ whole genome shotgun (WGS) entry which is preliminary data.</text>
</comment>
<dbReference type="InterPro" id="IPR008929">
    <property type="entry name" value="Chondroitin_lyas"/>
</dbReference>
<protein>
    <recommendedName>
        <fullName evidence="4">Alginate lyase domain-containing protein</fullName>
    </recommendedName>
</protein>
<feature type="chain" id="PRO_5003788264" description="Alginate lyase domain-containing protein" evidence="3">
    <location>
        <begin position="23"/>
        <end position="463"/>
    </location>
</feature>
<feature type="domain" description="Alginate lyase" evidence="4">
    <location>
        <begin position="64"/>
        <end position="351"/>
    </location>
</feature>